<keyword evidence="2" id="KW-1185">Reference proteome</keyword>
<dbReference type="PANTHER" id="PTHR31718:SF31">
    <property type="entry name" value="OS01G0172800 PROTEIN"/>
    <property type="match status" value="1"/>
</dbReference>
<dbReference type="AlphaFoldDB" id="A0AAV9A5L3"/>
<reference evidence="1" key="1">
    <citation type="journal article" date="2023" name="Nat. Commun.">
        <title>Diploid and tetraploid genomes of Acorus and the evolution of monocots.</title>
        <authorList>
            <person name="Ma L."/>
            <person name="Liu K.W."/>
            <person name="Li Z."/>
            <person name="Hsiao Y.Y."/>
            <person name="Qi Y."/>
            <person name="Fu T."/>
            <person name="Tang G.D."/>
            <person name="Zhang D."/>
            <person name="Sun W.H."/>
            <person name="Liu D.K."/>
            <person name="Li Y."/>
            <person name="Chen G.Z."/>
            <person name="Liu X.D."/>
            <person name="Liao X.Y."/>
            <person name="Jiang Y.T."/>
            <person name="Yu X."/>
            <person name="Hao Y."/>
            <person name="Huang J."/>
            <person name="Zhao X.W."/>
            <person name="Ke S."/>
            <person name="Chen Y.Y."/>
            <person name="Wu W.L."/>
            <person name="Hsu J.L."/>
            <person name="Lin Y.F."/>
            <person name="Huang M.D."/>
            <person name="Li C.Y."/>
            <person name="Huang L."/>
            <person name="Wang Z.W."/>
            <person name="Zhao X."/>
            <person name="Zhong W.Y."/>
            <person name="Peng D.H."/>
            <person name="Ahmad S."/>
            <person name="Lan S."/>
            <person name="Zhang J.S."/>
            <person name="Tsai W.C."/>
            <person name="Van de Peer Y."/>
            <person name="Liu Z.J."/>
        </authorList>
    </citation>
    <scope>NUCLEOTIDE SEQUENCE</scope>
    <source>
        <strain evidence="1">SCP</strain>
    </source>
</reference>
<sequence>MLNGQGLVGIFSLRSGSMLVSKKASDVMSPIHQNTTSGSQILQDPRNPERHGFDGSVCFMEMVEVKRRGCSYTVKIKTSCYSVSYTRDMISLSFGDAYYNQVYVPRLDDPSSGTFERCSTDTYKIQGPCMQRVCYLYLQRNGWDGWTPEYVKIYGPDSRTVTFYYGAPIPNGVWYGFDLCRTRGVVRSSAVDLKQESTSVSDV</sequence>
<dbReference type="Gene3D" id="2.60.60.20">
    <property type="entry name" value="PLAT/LH2 domain"/>
    <property type="match status" value="1"/>
</dbReference>
<gene>
    <name evidence="1" type="ORF">QJS04_geneDACA020049</name>
</gene>
<comment type="caution">
    <text evidence="1">The sequence shown here is derived from an EMBL/GenBank/DDBJ whole genome shotgun (WGS) entry which is preliminary data.</text>
</comment>
<evidence type="ECO:0000313" key="2">
    <source>
        <dbReference type="Proteomes" id="UP001179952"/>
    </source>
</evidence>
<dbReference type="EMBL" id="JAUJYN010000012">
    <property type="protein sequence ID" value="KAK1259452.1"/>
    <property type="molecule type" value="Genomic_DNA"/>
</dbReference>
<protein>
    <submittedName>
        <fullName evidence="1">Uncharacterized protein</fullName>
    </submittedName>
</protein>
<dbReference type="PANTHER" id="PTHR31718">
    <property type="entry name" value="PLAT DOMAIN-CONTAINING PROTEIN"/>
    <property type="match status" value="1"/>
</dbReference>
<accession>A0AAV9A5L3</accession>
<reference evidence="1" key="2">
    <citation type="submission" date="2023-06" db="EMBL/GenBank/DDBJ databases">
        <authorList>
            <person name="Ma L."/>
            <person name="Liu K.-W."/>
            <person name="Li Z."/>
            <person name="Hsiao Y.-Y."/>
            <person name="Qi Y."/>
            <person name="Fu T."/>
            <person name="Tang G."/>
            <person name="Zhang D."/>
            <person name="Sun W.-H."/>
            <person name="Liu D.-K."/>
            <person name="Li Y."/>
            <person name="Chen G.-Z."/>
            <person name="Liu X.-D."/>
            <person name="Liao X.-Y."/>
            <person name="Jiang Y.-T."/>
            <person name="Yu X."/>
            <person name="Hao Y."/>
            <person name="Huang J."/>
            <person name="Zhao X.-W."/>
            <person name="Ke S."/>
            <person name="Chen Y.-Y."/>
            <person name="Wu W.-L."/>
            <person name="Hsu J.-L."/>
            <person name="Lin Y.-F."/>
            <person name="Huang M.-D."/>
            <person name="Li C.-Y."/>
            <person name="Huang L."/>
            <person name="Wang Z.-W."/>
            <person name="Zhao X."/>
            <person name="Zhong W.-Y."/>
            <person name="Peng D.-H."/>
            <person name="Ahmad S."/>
            <person name="Lan S."/>
            <person name="Zhang J.-S."/>
            <person name="Tsai W.-C."/>
            <person name="Van De Peer Y."/>
            <person name="Liu Z.-J."/>
        </authorList>
    </citation>
    <scope>NUCLEOTIDE SEQUENCE</scope>
    <source>
        <strain evidence="1">SCP</strain>
        <tissue evidence="1">Leaves</tissue>
    </source>
</reference>
<name>A0AAV9A5L3_ACOGR</name>
<dbReference type="CDD" id="cd00113">
    <property type="entry name" value="PLAT"/>
    <property type="match status" value="1"/>
</dbReference>
<dbReference type="InterPro" id="IPR036392">
    <property type="entry name" value="PLAT/LH2_dom_sf"/>
</dbReference>
<dbReference type="Pfam" id="PF06232">
    <property type="entry name" value="ATS3"/>
    <property type="match status" value="1"/>
</dbReference>
<proteinExistence type="predicted"/>
<organism evidence="1 2">
    <name type="scientific">Acorus gramineus</name>
    <name type="common">Dwarf sweet flag</name>
    <dbReference type="NCBI Taxonomy" id="55184"/>
    <lineage>
        <taxon>Eukaryota</taxon>
        <taxon>Viridiplantae</taxon>
        <taxon>Streptophyta</taxon>
        <taxon>Embryophyta</taxon>
        <taxon>Tracheophyta</taxon>
        <taxon>Spermatophyta</taxon>
        <taxon>Magnoliopsida</taxon>
        <taxon>Liliopsida</taxon>
        <taxon>Acoraceae</taxon>
        <taxon>Acorus</taxon>
    </lineage>
</organism>
<evidence type="ECO:0000313" key="1">
    <source>
        <dbReference type="EMBL" id="KAK1259452.1"/>
    </source>
</evidence>
<dbReference type="InterPro" id="IPR010417">
    <property type="entry name" value="Embryo-specific_ATS3"/>
</dbReference>
<dbReference type="Proteomes" id="UP001179952">
    <property type="component" value="Unassembled WGS sequence"/>
</dbReference>
<dbReference type="SUPFAM" id="SSF49723">
    <property type="entry name" value="Lipase/lipooxygenase domain (PLAT/LH2 domain)"/>
    <property type="match status" value="1"/>
</dbReference>